<dbReference type="InterPro" id="IPR012337">
    <property type="entry name" value="RNaseH-like_sf"/>
</dbReference>
<dbReference type="SUPFAM" id="SSF53098">
    <property type="entry name" value="Ribonuclease H-like"/>
    <property type="match status" value="1"/>
</dbReference>
<accession>A0A061FH01</accession>
<evidence type="ECO:0000313" key="1">
    <source>
        <dbReference type="EMBL" id="EOY16012.1"/>
    </source>
</evidence>
<dbReference type="HOGENOM" id="CLU_000680_21_0_1"/>
<dbReference type="PANTHER" id="PTHR47723:SF22">
    <property type="entry name" value="RNASE H TYPE-1 DOMAIN-CONTAINING PROTEIN"/>
    <property type="match status" value="1"/>
</dbReference>
<dbReference type="InterPro" id="IPR053151">
    <property type="entry name" value="RNase_H-like"/>
</dbReference>
<dbReference type="EMBL" id="CM001886">
    <property type="protein sequence ID" value="EOY16012.1"/>
    <property type="molecule type" value="Genomic_DNA"/>
</dbReference>
<dbReference type="PANTHER" id="PTHR47723">
    <property type="entry name" value="OS05G0353850 PROTEIN"/>
    <property type="match status" value="1"/>
</dbReference>
<dbReference type="Gramene" id="EOY16012">
    <property type="protein sequence ID" value="EOY16012"/>
    <property type="gene ID" value="TCM_034912"/>
</dbReference>
<evidence type="ECO:0000313" key="2">
    <source>
        <dbReference type="Proteomes" id="UP000026915"/>
    </source>
</evidence>
<sequence length="212" mass="24225">MCFQSWFDMSRSLENGKVMRMAFYIISWSNWLTRNEVVFERKEWSELNVFNLIKLRLAWWVKTKWPNLNPSLLDIIRYPNEGLPPQRTQPGMKMVSWVVPSLGFLKLNLDVAVNGCQGEVGNGGVLRHGKGSIPLIFSLPMGVTDSNTAELLAIWKGFQIVAPRPQGGLTLTTLFLGVTLRMLSWAPNPHKAPWKLRRTLMRIEELKSKIAC</sequence>
<evidence type="ECO:0008006" key="3">
    <source>
        <dbReference type="Google" id="ProtNLM"/>
    </source>
</evidence>
<keyword evidence="2" id="KW-1185">Reference proteome</keyword>
<dbReference type="InParanoid" id="A0A061FH01"/>
<proteinExistence type="predicted"/>
<gene>
    <name evidence="1" type="ORF">TCM_034912</name>
</gene>
<name>A0A061FH01_THECC</name>
<reference evidence="1 2" key="1">
    <citation type="journal article" date="2013" name="Genome Biol.">
        <title>The genome sequence of the most widely cultivated cacao type and its use to identify candidate genes regulating pod color.</title>
        <authorList>
            <person name="Motamayor J.C."/>
            <person name="Mockaitis K."/>
            <person name="Schmutz J."/>
            <person name="Haiminen N."/>
            <person name="Iii D.L."/>
            <person name="Cornejo O."/>
            <person name="Findley S.D."/>
            <person name="Zheng P."/>
            <person name="Utro F."/>
            <person name="Royaert S."/>
            <person name="Saski C."/>
            <person name="Jenkins J."/>
            <person name="Podicheti R."/>
            <person name="Zhao M."/>
            <person name="Scheffler B.E."/>
            <person name="Stack J.C."/>
            <person name="Feltus F.A."/>
            <person name="Mustiga G.M."/>
            <person name="Amores F."/>
            <person name="Phillips W."/>
            <person name="Marelli J.P."/>
            <person name="May G.D."/>
            <person name="Shapiro H."/>
            <person name="Ma J."/>
            <person name="Bustamante C.D."/>
            <person name="Schnell R.J."/>
            <person name="Main D."/>
            <person name="Gilbert D."/>
            <person name="Parida L."/>
            <person name="Kuhn D.N."/>
        </authorList>
    </citation>
    <scope>NUCLEOTIDE SEQUENCE [LARGE SCALE GENOMIC DNA]</scope>
    <source>
        <strain evidence="2">cv. Matina 1-6</strain>
    </source>
</reference>
<dbReference type="AlphaFoldDB" id="A0A061FH01"/>
<dbReference type="OMA" id="WWINLIL"/>
<dbReference type="Proteomes" id="UP000026915">
    <property type="component" value="Chromosome 8"/>
</dbReference>
<organism evidence="1 2">
    <name type="scientific">Theobroma cacao</name>
    <name type="common">Cacao</name>
    <name type="synonym">Cocoa</name>
    <dbReference type="NCBI Taxonomy" id="3641"/>
    <lineage>
        <taxon>Eukaryota</taxon>
        <taxon>Viridiplantae</taxon>
        <taxon>Streptophyta</taxon>
        <taxon>Embryophyta</taxon>
        <taxon>Tracheophyta</taxon>
        <taxon>Spermatophyta</taxon>
        <taxon>Magnoliopsida</taxon>
        <taxon>eudicotyledons</taxon>
        <taxon>Gunneridae</taxon>
        <taxon>Pentapetalae</taxon>
        <taxon>rosids</taxon>
        <taxon>malvids</taxon>
        <taxon>Malvales</taxon>
        <taxon>Malvaceae</taxon>
        <taxon>Byttnerioideae</taxon>
        <taxon>Theobroma</taxon>
    </lineage>
</organism>
<protein>
    <recommendedName>
        <fullName evidence="3">RNase H type-1 domain-containing protein</fullName>
    </recommendedName>
</protein>